<organism evidence="5">
    <name type="scientific">Anisakis simplex</name>
    <name type="common">Herring worm</name>
    <dbReference type="NCBI Taxonomy" id="6269"/>
    <lineage>
        <taxon>Eukaryota</taxon>
        <taxon>Metazoa</taxon>
        <taxon>Ecdysozoa</taxon>
        <taxon>Nematoda</taxon>
        <taxon>Chromadorea</taxon>
        <taxon>Rhabditida</taxon>
        <taxon>Spirurina</taxon>
        <taxon>Ascaridomorpha</taxon>
        <taxon>Ascaridoidea</taxon>
        <taxon>Anisakidae</taxon>
        <taxon>Anisakis</taxon>
        <taxon>Anisakis simplex complex</taxon>
    </lineage>
</organism>
<dbReference type="PRINTS" id="PR00205">
    <property type="entry name" value="CADHERIN"/>
</dbReference>
<dbReference type="GO" id="GO:0007156">
    <property type="term" value="P:homophilic cell adhesion via plasma membrane adhesion molecules"/>
    <property type="evidence" value="ECO:0007669"/>
    <property type="project" value="InterPro"/>
</dbReference>
<evidence type="ECO:0000313" key="5">
    <source>
        <dbReference type="WBParaSite" id="ASIM_0000470601-mRNA-1"/>
    </source>
</evidence>
<keyword evidence="2" id="KW-0472">Membrane</keyword>
<dbReference type="PANTHER" id="PTHR24026:SF126">
    <property type="entry name" value="PROTOCADHERIN FAT 4"/>
    <property type="match status" value="1"/>
</dbReference>
<keyword evidence="3" id="KW-0106">Calcium</keyword>
<keyword evidence="2" id="KW-1133">Transmembrane helix</keyword>
<dbReference type="GO" id="GO:0005886">
    <property type="term" value="C:plasma membrane"/>
    <property type="evidence" value="ECO:0007669"/>
    <property type="project" value="UniProtKB-SubCell"/>
</dbReference>
<dbReference type="AlphaFoldDB" id="A0A0M3JAT4"/>
<dbReference type="GO" id="GO:0005509">
    <property type="term" value="F:calcium ion binding"/>
    <property type="evidence" value="ECO:0007669"/>
    <property type="project" value="UniProtKB-UniRule"/>
</dbReference>
<dbReference type="InterPro" id="IPR002126">
    <property type="entry name" value="Cadherin-like_dom"/>
</dbReference>
<sequence>LLTTLNASDADRGYAGILQFACWDELFEVNVHSGELRVAGRLHELMHREISNNDSTNEMSIQHRLNIMVCDMGDPVKCTNATLNVTVVDSNNNAPLFDKVLSYSSSYLWFP</sequence>
<keyword evidence="1" id="KW-0812">Transmembrane</keyword>
<evidence type="ECO:0000256" key="3">
    <source>
        <dbReference type="PROSITE-ProRule" id="PRU00043"/>
    </source>
</evidence>
<accession>A0A0M3JAT4</accession>
<protein>
    <submittedName>
        <fullName evidence="5">CA domain-containing protein</fullName>
    </submittedName>
</protein>
<feature type="domain" description="Cadherin" evidence="4">
    <location>
        <begin position="2"/>
        <end position="97"/>
    </location>
</feature>
<dbReference type="Gene3D" id="2.60.40.60">
    <property type="entry name" value="Cadherins"/>
    <property type="match status" value="1"/>
</dbReference>
<dbReference type="SUPFAM" id="SSF49313">
    <property type="entry name" value="Cadherin-like"/>
    <property type="match status" value="1"/>
</dbReference>
<name>A0A0M3JAT4_ANISI</name>
<reference evidence="5" key="1">
    <citation type="submission" date="2017-02" db="UniProtKB">
        <authorList>
            <consortium name="WormBaseParasite"/>
        </authorList>
    </citation>
    <scope>IDENTIFICATION</scope>
</reference>
<evidence type="ECO:0000256" key="2">
    <source>
        <dbReference type="ARBA" id="ARBA00022989"/>
    </source>
</evidence>
<dbReference type="WBParaSite" id="ASIM_0000470601-mRNA-1">
    <property type="protein sequence ID" value="ASIM_0000470601-mRNA-1"/>
    <property type="gene ID" value="ASIM_0000470601"/>
</dbReference>
<evidence type="ECO:0000256" key="1">
    <source>
        <dbReference type="ARBA" id="ARBA00022692"/>
    </source>
</evidence>
<dbReference type="CDD" id="cd11304">
    <property type="entry name" value="Cadherin_repeat"/>
    <property type="match status" value="1"/>
</dbReference>
<proteinExistence type="predicted"/>
<dbReference type="PROSITE" id="PS50268">
    <property type="entry name" value="CADHERIN_2"/>
    <property type="match status" value="1"/>
</dbReference>
<dbReference type="SMART" id="SM00112">
    <property type="entry name" value="CA"/>
    <property type="match status" value="1"/>
</dbReference>
<dbReference type="InterPro" id="IPR015919">
    <property type="entry name" value="Cadherin-like_sf"/>
</dbReference>
<dbReference type="PANTHER" id="PTHR24026">
    <property type="entry name" value="FAT ATYPICAL CADHERIN-RELATED"/>
    <property type="match status" value="1"/>
</dbReference>
<evidence type="ECO:0000259" key="4">
    <source>
        <dbReference type="PROSITE" id="PS50268"/>
    </source>
</evidence>